<dbReference type="SUPFAM" id="SSF109998">
    <property type="entry name" value="Triger factor/SurA peptide-binding domain-like"/>
    <property type="match status" value="1"/>
</dbReference>
<evidence type="ECO:0000256" key="4">
    <source>
        <dbReference type="ARBA" id="ARBA00022519"/>
    </source>
</evidence>
<protein>
    <recommendedName>
        <fullName evidence="2">Parvulin-like PPIase</fullName>
    </recommendedName>
    <alternativeName>
        <fullName evidence="9">Peptidyl-prolyl cis-trans isomerase plp</fullName>
    </alternativeName>
    <alternativeName>
        <fullName evidence="12">Periplasmic chaperone PpiD</fullName>
    </alternativeName>
    <alternativeName>
        <fullName evidence="13">Periplasmic folding chaperone</fullName>
    </alternativeName>
    <alternativeName>
        <fullName evidence="10">Rotamase plp</fullName>
    </alternativeName>
</protein>
<evidence type="ECO:0000256" key="2">
    <source>
        <dbReference type="ARBA" id="ARBA00018370"/>
    </source>
</evidence>
<keyword evidence="8" id="KW-0143">Chaperone</keyword>
<evidence type="ECO:0000256" key="8">
    <source>
        <dbReference type="ARBA" id="ARBA00023186"/>
    </source>
</evidence>
<evidence type="ECO:0000256" key="7">
    <source>
        <dbReference type="ARBA" id="ARBA00023136"/>
    </source>
</evidence>
<keyword evidence="3" id="KW-1003">Cell membrane</keyword>
<sequence length="628" mass="68430">MLQSLRKGAASWVAKIFLSLLVVSFAIWGIGDIFRGFGQRNVATVGSTDISTESFRQIYNQRLQALGRQAGRPITPDQARAYGFDRQMLAEVLAEAALDERARQLRLGIGDEELIRRIHDNPSFRGPSGQFDRNLFDQVLRSNGYSELTYIDAERKLALRQQLARAIGGSAEVPHTLASLVDTFRNETRKVEFVTLDRTAAGTIAAPADDVLKAYFEERKAAFRAPEYRKVVVLPVTVETLSKAVEVTDADVRAYFDAHRDRFGAPEQRTLQQIVFPTADEAKAASAKIAGGESFESVAAARGLKPADIELGTVTRAGILDPTVAEAAFALAEGTVSQPIQGRFGHVLVRALKVQPAQSKPFEEVSGQIRQQIAGERAKRELLDRHDKVEDERAAGLTLAEVGAKLGLPVETVEAVDRSGRDMDGKQVPAFPARDEVLEGVFKTELRVENDPVQLGSNGFVWYEVAGITKARDRSFDEAKAQVLARWQEEQAAERVKAKADDLLERLESGQTLETAAKALGLTVSTVAEVRRAGTKELPEAAVAAVFTTAPGTAVSAPGEDAVSRLVIRVVEARTPDASKMPERLQADLRRALEDDLLAQFVTGLEIELGVTVNTRILNQIVGRDAGS</sequence>
<comment type="similarity">
    <text evidence="11">Belongs to the PpiD chaperone family.</text>
</comment>
<dbReference type="EMBL" id="AP018907">
    <property type="protein sequence ID" value="BBF93622.1"/>
    <property type="molecule type" value="Genomic_DNA"/>
</dbReference>
<dbReference type="InterPro" id="IPR027304">
    <property type="entry name" value="Trigger_fact/SurA_dom_sf"/>
</dbReference>
<evidence type="ECO:0000313" key="17">
    <source>
        <dbReference type="EMBL" id="BBF93622.1"/>
    </source>
</evidence>
<evidence type="ECO:0000256" key="9">
    <source>
        <dbReference type="ARBA" id="ARBA00030642"/>
    </source>
</evidence>
<feature type="transmembrane region" description="Helical" evidence="15">
    <location>
        <begin position="12"/>
        <end position="31"/>
    </location>
</feature>
<organism evidence="17 18">
    <name type="scientific">Blastochloris tepida</name>
    <dbReference type="NCBI Taxonomy" id="2233851"/>
    <lineage>
        <taxon>Bacteria</taxon>
        <taxon>Pseudomonadati</taxon>
        <taxon>Pseudomonadota</taxon>
        <taxon>Alphaproteobacteria</taxon>
        <taxon>Hyphomicrobiales</taxon>
        <taxon>Blastochloridaceae</taxon>
        <taxon>Blastochloris</taxon>
    </lineage>
</organism>
<keyword evidence="14" id="KW-0697">Rotamase</keyword>
<keyword evidence="4" id="KW-0997">Cell inner membrane</keyword>
<evidence type="ECO:0000256" key="12">
    <source>
        <dbReference type="ARBA" id="ARBA00040743"/>
    </source>
</evidence>
<dbReference type="SUPFAM" id="SSF54534">
    <property type="entry name" value="FKBP-like"/>
    <property type="match status" value="1"/>
</dbReference>
<proteinExistence type="inferred from homology"/>
<dbReference type="PANTHER" id="PTHR47529:SF1">
    <property type="entry name" value="PERIPLASMIC CHAPERONE PPID"/>
    <property type="match status" value="1"/>
</dbReference>
<gene>
    <name evidence="17" type="ORF">BLTE_23070</name>
</gene>
<evidence type="ECO:0000256" key="11">
    <source>
        <dbReference type="ARBA" id="ARBA00038408"/>
    </source>
</evidence>
<evidence type="ECO:0000256" key="3">
    <source>
        <dbReference type="ARBA" id="ARBA00022475"/>
    </source>
</evidence>
<dbReference type="RefSeq" id="WP_126400677.1">
    <property type="nucleotide sequence ID" value="NZ_AP018907.1"/>
</dbReference>
<evidence type="ECO:0000256" key="15">
    <source>
        <dbReference type="SAM" id="Phobius"/>
    </source>
</evidence>
<evidence type="ECO:0000313" key="18">
    <source>
        <dbReference type="Proteomes" id="UP000266934"/>
    </source>
</evidence>
<dbReference type="InterPro" id="IPR052029">
    <property type="entry name" value="PpiD_chaperone"/>
</dbReference>
<dbReference type="InterPro" id="IPR046357">
    <property type="entry name" value="PPIase_dom_sf"/>
</dbReference>
<dbReference type="KEGG" id="blag:BLTE_23070"/>
<evidence type="ECO:0000256" key="1">
    <source>
        <dbReference type="ARBA" id="ARBA00004382"/>
    </source>
</evidence>
<keyword evidence="7 15" id="KW-0472">Membrane</keyword>
<dbReference type="Proteomes" id="UP000266934">
    <property type="component" value="Chromosome"/>
</dbReference>
<dbReference type="OrthoDB" id="9768393at2"/>
<reference evidence="17 18" key="1">
    <citation type="submission" date="2018-08" db="EMBL/GenBank/DDBJ databases">
        <title>Complete genome sequencing of Blastochloris tepida GI.</title>
        <authorList>
            <person name="Tsukatani Y."/>
            <person name="Mori H."/>
        </authorList>
    </citation>
    <scope>NUCLEOTIDE SEQUENCE [LARGE SCALE GENOMIC DNA]</scope>
    <source>
        <strain evidence="17 18">GI</strain>
    </source>
</reference>
<name>A0A348G239_9HYPH</name>
<keyword evidence="18" id="KW-1185">Reference proteome</keyword>
<evidence type="ECO:0000256" key="5">
    <source>
        <dbReference type="ARBA" id="ARBA00022692"/>
    </source>
</evidence>
<keyword evidence="6 15" id="KW-1133">Transmembrane helix</keyword>
<evidence type="ECO:0000259" key="16">
    <source>
        <dbReference type="PROSITE" id="PS50198"/>
    </source>
</evidence>
<dbReference type="PANTHER" id="PTHR47529">
    <property type="entry name" value="PEPTIDYL-PROLYL CIS-TRANS ISOMERASE D"/>
    <property type="match status" value="1"/>
</dbReference>
<keyword evidence="5 15" id="KW-0812">Transmembrane</keyword>
<keyword evidence="14 17" id="KW-0413">Isomerase</keyword>
<dbReference type="Pfam" id="PF13624">
    <property type="entry name" value="SurA_N_3"/>
    <property type="match status" value="1"/>
</dbReference>
<dbReference type="GO" id="GO:0005886">
    <property type="term" value="C:plasma membrane"/>
    <property type="evidence" value="ECO:0007669"/>
    <property type="project" value="UniProtKB-SubCell"/>
</dbReference>
<evidence type="ECO:0000256" key="6">
    <source>
        <dbReference type="ARBA" id="ARBA00022989"/>
    </source>
</evidence>
<evidence type="ECO:0000256" key="10">
    <source>
        <dbReference type="ARBA" id="ARBA00031484"/>
    </source>
</evidence>
<feature type="domain" description="PpiC" evidence="16">
    <location>
        <begin position="266"/>
        <end position="353"/>
    </location>
</feature>
<dbReference type="PROSITE" id="PS50198">
    <property type="entry name" value="PPIC_PPIASE_2"/>
    <property type="match status" value="1"/>
</dbReference>
<dbReference type="InterPro" id="IPR000297">
    <property type="entry name" value="PPIase_PpiC"/>
</dbReference>
<accession>A0A348G239</accession>
<dbReference type="AlphaFoldDB" id="A0A348G239"/>
<comment type="subcellular location">
    <subcellularLocation>
        <location evidence="1">Cell inner membrane</location>
        <topology evidence="1">Single-pass type II membrane protein</topology>
        <orientation evidence="1">Periplasmic side</orientation>
    </subcellularLocation>
</comment>
<evidence type="ECO:0000256" key="14">
    <source>
        <dbReference type="PROSITE-ProRule" id="PRU00278"/>
    </source>
</evidence>
<dbReference type="GO" id="GO:0003755">
    <property type="term" value="F:peptidyl-prolyl cis-trans isomerase activity"/>
    <property type="evidence" value="ECO:0007669"/>
    <property type="project" value="UniProtKB-KW"/>
</dbReference>
<dbReference type="Gene3D" id="3.10.50.40">
    <property type="match status" value="1"/>
</dbReference>
<dbReference type="Pfam" id="PF13145">
    <property type="entry name" value="Rotamase_2"/>
    <property type="match status" value="1"/>
</dbReference>
<evidence type="ECO:0000256" key="13">
    <source>
        <dbReference type="ARBA" id="ARBA00042775"/>
    </source>
</evidence>